<dbReference type="OrthoDB" id="6352498at2759"/>
<evidence type="ECO:0000313" key="2">
    <source>
        <dbReference type="EMBL" id="EFX77668.1"/>
    </source>
</evidence>
<evidence type="ECO:0000313" key="3">
    <source>
        <dbReference type="Proteomes" id="UP000000305"/>
    </source>
</evidence>
<name>E9GS83_DAPPU</name>
<evidence type="ECO:0000256" key="1">
    <source>
        <dbReference type="SAM" id="Coils"/>
    </source>
</evidence>
<feature type="coiled-coil region" evidence="1">
    <location>
        <begin position="24"/>
        <end position="58"/>
    </location>
</feature>
<proteinExistence type="predicted"/>
<dbReference type="AlphaFoldDB" id="E9GS83"/>
<organism evidence="2 3">
    <name type="scientific">Daphnia pulex</name>
    <name type="common">Water flea</name>
    <dbReference type="NCBI Taxonomy" id="6669"/>
    <lineage>
        <taxon>Eukaryota</taxon>
        <taxon>Metazoa</taxon>
        <taxon>Ecdysozoa</taxon>
        <taxon>Arthropoda</taxon>
        <taxon>Crustacea</taxon>
        <taxon>Branchiopoda</taxon>
        <taxon>Diplostraca</taxon>
        <taxon>Cladocera</taxon>
        <taxon>Anomopoda</taxon>
        <taxon>Daphniidae</taxon>
        <taxon>Daphnia</taxon>
    </lineage>
</organism>
<dbReference type="HOGENOM" id="CLU_1403772_0_0_1"/>
<keyword evidence="3" id="KW-1185">Reference proteome</keyword>
<keyword evidence="1" id="KW-0175">Coiled coil</keyword>
<sequence length="194" mass="22335">MDDQRPGRTLVNLQLRLIESKETNAEFSKQIDHLQVVKEELSQNLQKLKLSSKKKAIESLLEDREIVSLSHQRENALIKQKSLANDLRSARNLLRKFKLDIDCSEKSITNLEEQCALTKASIAATSGERKEVLKDIESIATKAEEQRLNIAGLSSNINEEKMFGERLKKRDSELKSIQVKLKQRQQRQEKQIIK</sequence>
<reference evidence="2 3" key="1">
    <citation type="journal article" date="2011" name="Science">
        <title>The ecoresponsive genome of Daphnia pulex.</title>
        <authorList>
            <person name="Colbourne J.K."/>
            <person name="Pfrender M.E."/>
            <person name="Gilbert D."/>
            <person name="Thomas W.K."/>
            <person name="Tucker A."/>
            <person name="Oakley T.H."/>
            <person name="Tokishita S."/>
            <person name="Aerts A."/>
            <person name="Arnold G.J."/>
            <person name="Basu M.K."/>
            <person name="Bauer D.J."/>
            <person name="Caceres C.E."/>
            <person name="Carmel L."/>
            <person name="Casola C."/>
            <person name="Choi J.H."/>
            <person name="Detter J.C."/>
            <person name="Dong Q."/>
            <person name="Dusheyko S."/>
            <person name="Eads B.D."/>
            <person name="Frohlich T."/>
            <person name="Geiler-Samerotte K.A."/>
            <person name="Gerlach D."/>
            <person name="Hatcher P."/>
            <person name="Jogdeo S."/>
            <person name="Krijgsveld J."/>
            <person name="Kriventseva E.V."/>
            <person name="Kultz D."/>
            <person name="Laforsch C."/>
            <person name="Lindquist E."/>
            <person name="Lopez J."/>
            <person name="Manak J.R."/>
            <person name="Muller J."/>
            <person name="Pangilinan J."/>
            <person name="Patwardhan R.P."/>
            <person name="Pitluck S."/>
            <person name="Pritham E.J."/>
            <person name="Rechtsteiner A."/>
            <person name="Rho M."/>
            <person name="Rogozin I.B."/>
            <person name="Sakarya O."/>
            <person name="Salamov A."/>
            <person name="Schaack S."/>
            <person name="Shapiro H."/>
            <person name="Shiga Y."/>
            <person name="Skalitzky C."/>
            <person name="Smith Z."/>
            <person name="Souvorov A."/>
            <person name="Sung W."/>
            <person name="Tang Z."/>
            <person name="Tsuchiya D."/>
            <person name="Tu H."/>
            <person name="Vos H."/>
            <person name="Wang M."/>
            <person name="Wolf Y.I."/>
            <person name="Yamagata H."/>
            <person name="Yamada T."/>
            <person name="Ye Y."/>
            <person name="Shaw J.R."/>
            <person name="Andrews J."/>
            <person name="Crease T.J."/>
            <person name="Tang H."/>
            <person name="Lucas S.M."/>
            <person name="Robertson H.M."/>
            <person name="Bork P."/>
            <person name="Koonin E.V."/>
            <person name="Zdobnov E.M."/>
            <person name="Grigoriev I.V."/>
            <person name="Lynch M."/>
            <person name="Boore J.L."/>
        </authorList>
    </citation>
    <scope>NUCLEOTIDE SEQUENCE [LARGE SCALE GENOMIC DNA]</scope>
</reference>
<dbReference type="Proteomes" id="UP000000305">
    <property type="component" value="Unassembled WGS sequence"/>
</dbReference>
<dbReference type="InParanoid" id="E9GS83"/>
<accession>E9GS83</accession>
<gene>
    <name evidence="2" type="ORF">DAPPUDRAFT_105919</name>
</gene>
<dbReference type="EMBL" id="GL732561">
    <property type="protein sequence ID" value="EFX77668.1"/>
    <property type="molecule type" value="Genomic_DNA"/>
</dbReference>
<dbReference type="KEGG" id="dpx:DAPPUDRAFT_105919"/>
<protein>
    <submittedName>
        <fullName evidence="2">Uncharacterized protein</fullName>
    </submittedName>
</protein>